<evidence type="ECO:0000313" key="3">
    <source>
        <dbReference type="EMBL" id="HIU25589.1"/>
    </source>
</evidence>
<dbReference type="AlphaFoldDB" id="A0A9D1I099"/>
<gene>
    <name evidence="3" type="ORF">IAC50_03760</name>
</gene>
<evidence type="ECO:0000256" key="2">
    <source>
        <dbReference type="SAM" id="Phobius"/>
    </source>
</evidence>
<evidence type="ECO:0000256" key="1">
    <source>
        <dbReference type="SAM" id="MobiDB-lite"/>
    </source>
</evidence>
<proteinExistence type="predicted"/>
<protein>
    <submittedName>
        <fullName evidence="3">Uncharacterized protein</fullName>
    </submittedName>
</protein>
<reference evidence="3" key="2">
    <citation type="journal article" date="2021" name="PeerJ">
        <title>Extensive microbial diversity within the chicken gut microbiome revealed by metagenomics and culture.</title>
        <authorList>
            <person name="Gilroy R."/>
            <person name="Ravi A."/>
            <person name="Getino M."/>
            <person name="Pursley I."/>
            <person name="Horton D.L."/>
            <person name="Alikhan N.F."/>
            <person name="Baker D."/>
            <person name="Gharbi K."/>
            <person name="Hall N."/>
            <person name="Watson M."/>
            <person name="Adriaenssens E.M."/>
            <person name="Foster-Nyarko E."/>
            <person name="Jarju S."/>
            <person name="Secka A."/>
            <person name="Antonio M."/>
            <person name="Oren A."/>
            <person name="Chaudhuri R.R."/>
            <person name="La Ragione R."/>
            <person name="Hildebrand F."/>
            <person name="Pallen M.J."/>
        </authorList>
    </citation>
    <scope>NUCLEOTIDE SEQUENCE</scope>
    <source>
        <strain evidence="3">ChiHcec3-6078</strain>
    </source>
</reference>
<feature type="region of interest" description="Disordered" evidence="1">
    <location>
        <begin position="41"/>
        <end position="67"/>
    </location>
</feature>
<name>A0A9D1I099_9FIRM</name>
<organism evidence="3 4">
    <name type="scientific">Candidatus Allocopromorpha excrementigallinarum</name>
    <dbReference type="NCBI Taxonomy" id="2840742"/>
    <lineage>
        <taxon>Bacteria</taxon>
        <taxon>Bacillati</taxon>
        <taxon>Bacillota</taxon>
        <taxon>Clostridia</taxon>
        <taxon>Eubacteriales</taxon>
        <taxon>Eubacteriaceae</taxon>
        <taxon>Eubacteriaceae incertae sedis</taxon>
        <taxon>Candidatus Allocopromorpha</taxon>
    </lineage>
</organism>
<accession>A0A9D1I099</accession>
<feature type="transmembrane region" description="Helical" evidence="2">
    <location>
        <begin position="6"/>
        <end position="31"/>
    </location>
</feature>
<comment type="caution">
    <text evidence="3">The sequence shown here is derived from an EMBL/GenBank/DDBJ whole genome shotgun (WGS) entry which is preliminary data.</text>
</comment>
<dbReference type="EMBL" id="DVMP01000073">
    <property type="protein sequence ID" value="HIU25589.1"/>
    <property type="molecule type" value="Genomic_DNA"/>
</dbReference>
<sequence>MIIGMPISTFMAICIWPFVYVIAAIIVYFVMKKQDDQIDDSEFEGHLGTDHRDGQVHDHHHGEGGVS</sequence>
<dbReference type="Proteomes" id="UP000824090">
    <property type="component" value="Unassembled WGS sequence"/>
</dbReference>
<keyword evidence="2" id="KW-0472">Membrane</keyword>
<feature type="compositionally biased region" description="Basic and acidic residues" evidence="1">
    <location>
        <begin position="43"/>
        <end position="67"/>
    </location>
</feature>
<evidence type="ECO:0000313" key="4">
    <source>
        <dbReference type="Proteomes" id="UP000824090"/>
    </source>
</evidence>
<keyword evidence="2" id="KW-1133">Transmembrane helix</keyword>
<keyword evidence="2" id="KW-0812">Transmembrane</keyword>
<reference evidence="3" key="1">
    <citation type="submission" date="2020-10" db="EMBL/GenBank/DDBJ databases">
        <authorList>
            <person name="Gilroy R."/>
        </authorList>
    </citation>
    <scope>NUCLEOTIDE SEQUENCE</scope>
    <source>
        <strain evidence="3">ChiHcec3-6078</strain>
    </source>
</reference>